<protein>
    <submittedName>
        <fullName evidence="2">Uncharacterized protein</fullName>
    </submittedName>
</protein>
<evidence type="ECO:0000313" key="2">
    <source>
        <dbReference type="EMBL" id="KAH7141669.1"/>
    </source>
</evidence>
<keyword evidence="3" id="KW-1185">Reference proteome</keyword>
<reference evidence="2" key="1">
    <citation type="journal article" date="2021" name="Nat. Commun.">
        <title>Genetic determinants of endophytism in the Arabidopsis root mycobiome.</title>
        <authorList>
            <person name="Mesny F."/>
            <person name="Miyauchi S."/>
            <person name="Thiergart T."/>
            <person name="Pickel B."/>
            <person name="Atanasova L."/>
            <person name="Karlsson M."/>
            <person name="Huettel B."/>
            <person name="Barry K.W."/>
            <person name="Haridas S."/>
            <person name="Chen C."/>
            <person name="Bauer D."/>
            <person name="Andreopoulos W."/>
            <person name="Pangilinan J."/>
            <person name="LaButti K."/>
            <person name="Riley R."/>
            <person name="Lipzen A."/>
            <person name="Clum A."/>
            <person name="Drula E."/>
            <person name="Henrissat B."/>
            <person name="Kohler A."/>
            <person name="Grigoriev I.V."/>
            <person name="Martin F.M."/>
            <person name="Hacquard S."/>
        </authorList>
    </citation>
    <scope>NUCLEOTIDE SEQUENCE</scope>
    <source>
        <strain evidence="2">MPI-CAGE-AT-0147</strain>
    </source>
</reference>
<evidence type="ECO:0000313" key="3">
    <source>
        <dbReference type="Proteomes" id="UP000738349"/>
    </source>
</evidence>
<feature type="region of interest" description="Disordered" evidence="1">
    <location>
        <begin position="241"/>
        <end position="266"/>
    </location>
</feature>
<organism evidence="2 3">
    <name type="scientific">Dactylonectria macrodidyma</name>
    <dbReference type="NCBI Taxonomy" id="307937"/>
    <lineage>
        <taxon>Eukaryota</taxon>
        <taxon>Fungi</taxon>
        <taxon>Dikarya</taxon>
        <taxon>Ascomycota</taxon>
        <taxon>Pezizomycotina</taxon>
        <taxon>Sordariomycetes</taxon>
        <taxon>Hypocreomycetidae</taxon>
        <taxon>Hypocreales</taxon>
        <taxon>Nectriaceae</taxon>
        <taxon>Dactylonectria</taxon>
    </lineage>
</organism>
<dbReference type="EMBL" id="JAGMUV010000010">
    <property type="protein sequence ID" value="KAH7141669.1"/>
    <property type="molecule type" value="Genomic_DNA"/>
</dbReference>
<comment type="caution">
    <text evidence="2">The sequence shown here is derived from an EMBL/GenBank/DDBJ whole genome shotgun (WGS) entry which is preliminary data.</text>
</comment>
<proteinExistence type="predicted"/>
<dbReference type="AlphaFoldDB" id="A0A9P9IZI5"/>
<dbReference type="Proteomes" id="UP000738349">
    <property type="component" value="Unassembled WGS sequence"/>
</dbReference>
<name>A0A9P9IZI5_9HYPO</name>
<gene>
    <name evidence="2" type="ORF">EDB81DRAFT_797476</name>
</gene>
<sequence>MQAAREYNRAGSHATTNKFKIFLLSRVQVPRPASLSHFHRSTMLLLQLVTAVIPLVMATSSTQPYDQGASSADVAPEGTRDIRMWTDNTNQNTIIKYLHVPDTYALIDIKHVDHVGMFYTFKNGDTWLTLNNKRLFLTPDMDEPDIDRGSEDAEDWPVMSPEELKEALANHPSYEELNATWQGVQEERRAVDPLERRTTSCQTVRCNYSYDCYPLSTTYEDCYRCSNHRCTYRVLLPNAIGPISGKRGEEEEQEEEQEEEGEEEKK</sequence>
<feature type="compositionally biased region" description="Acidic residues" evidence="1">
    <location>
        <begin position="250"/>
        <end position="266"/>
    </location>
</feature>
<dbReference type="OrthoDB" id="5025702at2759"/>
<evidence type="ECO:0000256" key="1">
    <source>
        <dbReference type="SAM" id="MobiDB-lite"/>
    </source>
</evidence>
<accession>A0A9P9IZI5</accession>